<evidence type="ECO:0000313" key="5">
    <source>
        <dbReference type="EMBL" id="VVA96247.1"/>
    </source>
</evidence>
<evidence type="ECO:0000313" key="6">
    <source>
        <dbReference type="Proteomes" id="UP000489600"/>
    </source>
</evidence>
<protein>
    <recommendedName>
        <fullName evidence="3">Sulfotransferase</fullName>
        <ecNumber evidence="3">2.8.2.-</ecNumber>
    </recommendedName>
</protein>
<keyword evidence="2 3" id="KW-0808">Transferase</keyword>
<accession>A0A565B3R8</accession>
<dbReference type="InterPro" id="IPR027417">
    <property type="entry name" value="P-loop_NTPase"/>
</dbReference>
<dbReference type="GO" id="GO:0008146">
    <property type="term" value="F:sulfotransferase activity"/>
    <property type="evidence" value="ECO:0007669"/>
    <property type="project" value="InterPro"/>
</dbReference>
<gene>
    <name evidence="5" type="ORF">ANE_LOCUS6692</name>
</gene>
<dbReference type="EMBL" id="CABITT030000003">
    <property type="protein sequence ID" value="VVA96247.1"/>
    <property type="molecule type" value="Genomic_DNA"/>
</dbReference>
<comment type="similarity">
    <text evidence="1 3">Belongs to the sulfotransferase 1 family.</text>
</comment>
<evidence type="ECO:0000256" key="3">
    <source>
        <dbReference type="RuleBase" id="RU361155"/>
    </source>
</evidence>
<dbReference type="Pfam" id="PF00685">
    <property type="entry name" value="Sulfotransfer_1"/>
    <property type="match status" value="1"/>
</dbReference>
<reference evidence="5" key="1">
    <citation type="submission" date="2019-07" db="EMBL/GenBank/DDBJ databases">
        <authorList>
            <person name="Dittberner H."/>
        </authorList>
    </citation>
    <scope>NUCLEOTIDE SEQUENCE [LARGE SCALE GENOMIC DNA]</scope>
</reference>
<name>A0A565B3R8_9BRAS</name>
<organism evidence="5 6">
    <name type="scientific">Arabis nemorensis</name>
    <dbReference type="NCBI Taxonomy" id="586526"/>
    <lineage>
        <taxon>Eukaryota</taxon>
        <taxon>Viridiplantae</taxon>
        <taxon>Streptophyta</taxon>
        <taxon>Embryophyta</taxon>
        <taxon>Tracheophyta</taxon>
        <taxon>Spermatophyta</taxon>
        <taxon>Magnoliopsida</taxon>
        <taxon>eudicotyledons</taxon>
        <taxon>Gunneridae</taxon>
        <taxon>Pentapetalae</taxon>
        <taxon>rosids</taxon>
        <taxon>malvids</taxon>
        <taxon>Brassicales</taxon>
        <taxon>Brassicaceae</taxon>
        <taxon>Arabideae</taxon>
        <taxon>Arabis</taxon>
    </lineage>
</organism>
<proteinExistence type="inferred from homology"/>
<evidence type="ECO:0000259" key="4">
    <source>
        <dbReference type="Pfam" id="PF00685"/>
    </source>
</evidence>
<dbReference type="OrthoDB" id="205623at2759"/>
<dbReference type="Proteomes" id="UP000489600">
    <property type="component" value="Unassembled WGS sequence"/>
</dbReference>
<keyword evidence="6" id="KW-1185">Reference proteome</keyword>
<dbReference type="Gene3D" id="3.40.50.300">
    <property type="entry name" value="P-loop containing nucleotide triphosphate hydrolases"/>
    <property type="match status" value="1"/>
</dbReference>
<dbReference type="EC" id="2.8.2.-" evidence="3"/>
<evidence type="ECO:0000256" key="1">
    <source>
        <dbReference type="ARBA" id="ARBA00005771"/>
    </source>
</evidence>
<comment type="caution">
    <text evidence="5">The sequence shown here is derived from an EMBL/GenBank/DDBJ whole genome shotgun (WGS) entry which is preliminary data.</text>
</comment>
<dbReference type="InterPro" id="IPR000863">
    <property type="entry name" value="Sulfotransferase_dom"/>
</dbReference>
<sequence>MLHRTKLSQATYWKGSLEDKENVLFLKYEEIIEEPRVQVKRLAEFLNCPSTEEEEKSGLVEEILKWCSLRNLGDLETTYKKGRTDIHYILMYSLGKVKLVTRRIISLIIWPKPLTRSSNVDYEVPV</sequence>
<evidence type="ECO:0000256" key="2">
    <source>
        <dbReference type="ARBA" id="ARBA00022679"/>
    </source>
</evidence>
<dbReference type="SUPFAM" id="SSF52540">
    <property type="entry name" value="P-loop containing nucleoside triphosphate hydrolases"/>
    <property type="match status" value="1"/>
</dbReference>
<feature type="domain" description="Sulfotransferase" evidence="4">
    <location>
        <begin position="11"/>
        <end position="77"/>
    </location>
</feature>
<dbReference type="AlphaFoldDB" id="A0A565B3R8"/>
<dbReference type="PANTHER" id="PTHR11783">
    <property type="entry name" value="SULFOTRANSFERASE SULT"/>
    <property type="match status" value="1"/>
</dbReference>